<dbReference type="RefSeq" id="WP_345459214.1">
    <property type="nucleotide sequence ID" value="NZ_BAABHF010000012.1"/>
</dbReference>
<keyword evidence="2" id="KW-1185">Reference proteome</keyword>
<name>A0ABP8PKG0_9ACTN</name>
<dbReference type="EMBL" id="BAABHF010000012">
    <property type="protein sequence ID" value="GAA4487537.1"/>
    <property type="molecule type" value="Genomic_DNA"/>
</dbReference>
<accession>A0ABP8PKG0</accession>
<dbReference type="InterPro" id="IPR010982">
    <property type="entry name" value="Lambda_DNA-bd_dom_sf"/>
</dbReference>
<dbReference type="GO" id="GO:0003677">
    <property type="term" value="F:DNA binding"/>
    <property type="evidence" value="ECO:0007669"/>
    <property type="project" value="UniProtKB-KW"/>
</dbReference>
<gene>
    <name evidence="1" type="ORF">GCM10023191_015540</name>
</gene>
<organism evidence="1 2">
    <name type="scientific">Actinoallomurus oryzae</name>
    <dbReference type="NCBI Taxonomy" id="502180"/>
    <lineage>
        <taxon>Bacteria</taxon>
        <taxon>Bacillati</taxon>
        <taxon>Actinomycetota</taxon>
        <taxon>Actinomycetes</taxon>
        <taxon>Streptosporangiales</taxon>
        <taxon>Thermomonosporaceae</taxon>
        <taxon>Actinoallomurus</taxon>
    </lineage>
</organism>
<sequence>MTDDIVIRNRARQIEWYGEPLHDRFRRLLDRLRLPQSALAEVLGLSAPMLSQLMSGQRAKISNPAVVSRLMAVESMVAEPGFAALSADEVRERLDQVRSQNTTPSYLSVPTAQRFSPAARSADPVAGIQALLRGLASAAEIEDAARLIEAHHPDLATMLRVYGNGRTADARAHFARVMEDS</sequence>
<evidence type="ECO:0000313" key="2">
    <source>
        <dbReference type="Proteomes" id="UP001500503"/>
    </source>
</evidence>
<comment type="caution">
    <text evidence="1">The sequence shown here is derived from an EMBL/GenBank/DDBJ whole genome shotgun (WGS) entry which is preliminary data.</text>
</comment>
<reference evidence="2" key="1">
    <citation type="journal article" date="2019" name="Int. J. Syst. Evol. Microbiol.">
        <title>The Global Catalogue of Microorganisms (GCM) 10K type strain sequencing project: providing services to taxonomists for standard genome sequencing and annotation.</title>
        <authorList>
            <consortium name="The Broad Institute Genomics Platform"/>
            <consortium name="The Broad Institute Genome Sequencing Center for Infectious Disease"/>
            <person name="Wu L."/>
            <person name="Ma J."/>
        </authorList>
    </citation>
    <scope>NUCLEOTIDE SEQUENCE [LARGE SCALE GENOMIC DNA]</scope>
    <source>
        <strain evidence="2">JCM 17933</strain>
    </source>
</reference>
<protein>
    <submittedName>
        <fullName evidence="1">DNA-binding protein</fullName>
    </submittedName>
</protein>
<dbReference type="SUPFAM" id="SSF47413">
    <property type="entry name" value="lambda repressor-like DNA-binding domains"/>
    <property type="match status" value="1"/>
</dbReference>
<proteinExistence type="predicted"/>
<evidence type="ECO:0000313" key="1">
    <source>
        <dbReference type="EMBL" id="GAA4487537.1"/>
    </source>
</evidence>
<keyword evidence="1" id="KW-0238">DNA-binding</keyword>
<dbReference type="Proteomes" id="UP001500503">
    <property type="component" value="Unassembled WGS sequence"/>
</dbReference>